<accession>A0A6J7WN28</accession>
<sequence>MAVVQNKDTCNSCRFFSVGDRMGICKRYPTAVNKSNEDWCGEWELADSVALDLMVQQMTEPVLLSETPKKRGRPSKK</sequence>
<reference evidence="1" key="1">
    <citation type="submission" date="2020-05" db="EMBL/GenBank/DDBJ databases">
        <authorList>
            <person name="Chiriac C."/>
            <person name="Salcher M."/>
            <person name="Ghai R."/>
            <person name="Kavagutti S V."/>
        </authorList>
    </citation>
    <scope>NUCLEOTIDE SEQUENCE</scope>
</reference>
<protein>
    <submittedName>
        <fullName evidence="1">Uncharacterized protein</fullName>
    </submittedName>
</protein>
<name>A0A6J7WN28_9CAUD</name>
<dbReference type="EMBL" id="LR798232">
    <property type="protein sequence ID" value="CAB5212809.1"/>
    <property type="molecule type" value="Genomic_DNA"/>
</dbReference>
<gene>
    <name evidence="1" type="ORF">UFOVP192_59</name>
</gene>
<evidence type="ECO:0000313" key="1">
    <source>
        <dbReference type="EMBL" id="CAB5212809.1"/>
    </source>
</evidence>
<organism evidence="1">
    <name type="scientific">uncultured Caudovirales phage</name>
    <dbReference type="NCBI Taxonomy" id="2100421"/>
    <lineage>
        <taxon>Viruses</taxon>
        <taxon>Duplodnaviria</taxon>
        <taxon>Heunggongvirae</taxon>
        <taxon>Uroviricota</taxon>
        <taxon>Caudoviricetes</taxon>
        <taxon>Peduoviridae</taxon>
        <taxon>Maltschvirus</taxon>
        <taxon>Maltschvirus maltsch</taxon>
    </lineage>
</organism>
<proteinExistence type="predicted"/>